<keyword evidence="12" id="KW-0067">ATP-binding</keyword>
<keyword evidence="7 20" id="KW-0812">Transmembrane</keyword>
<dbReference type="FunFam" id="3.80.10.10:FF:000452">
    <property type="entry name" value="Probable LRR receptor-like serine/threonine-protein kinase RFK1"/>
    <property type="match status" value="1"/>
</dbReference>
<dbReference type="InterPro" id="IPR051824">
    <property type="entry name" value="LRR_Rcpt-Like_S/T_Kinase"/>
</dbReference>
<evidence type="ECO:0000259" key="22">
    <source>
        <dbReference type="PROSITE" id="PS50011"/>
    </source>
</evidence>
<dbReference type="InterPro" id="IPR021720">
    <property type="entry name" value="Malectin_dom"/>
</dbReference>
<proteinExistence type="predicted"/>
<accession>A0A0D2UDG9</accession>
<dbReference type="Pfam" id="PF00560">
    <property type="entry name" value="LRR_1"/>
    <property type="match status" value="4"/>
</dbReference>
<evidence type="ECO:0000256" key="9">
    <source>
        <dbReference type="ARBA" id="ARBA00022737"/>
    </source>
</evidence>
<evidence type="ECO:0000256" key="1">
    <source>
        <dbReference type="ARBA" id="ARBA00004479"/>
    </source>
</evidence>
<dbReference type="InterPro" id="IPR000719">
    <property type="entry name" value="Prot_kinase_dom"/>
</dbReference>
<keyword evidence="8 21" id="KW-0732">Signal</keyword>
<feature type="chain" id="PRO_5002253328" description="non-specific serine/threonine protein kinase" evidence="21">
    <location>
        <begin position="26"/>
        <end position="1032"/>
    </location>
</feature>
<dbReference type="SMART" id="SM00220">
    <property type="entry name" value="S_TKc"/>
    <property type="match status" value="1"/>
</dbReference>
<dbReference type="InterPro" id="IPR001611">
    <property type="entry name" value="Leu-rich_rpt"/>
</dbReference>
<dbReference type="Gene3D" id="3.30.200.20">
    <property type="entry name" value="Phosphorylase Kinase, domain 1"/>
    <property type="match status" value="1"/>
</dbReference>
<gene>
    <name evidence="23" type="ORF">B456_010G162800</name>
</gene>
<keyword evidence="9" id="KW-0677">Repeat</keyword>
<dbReference type="SUPFAM" id="SSF56112">
    <property type="entry name" value="Protein kinase-like (PK-like)"/>
    <property type="match status" value="1"/>
</dbReference>
<feature type="transmembrane region" description="Helical" evidence="20">
    <location>
        <begin position="611"/>
        <end position="632"/>
    </location>
</feature>
<keyword evidence="24" id="KW-1185">Reference proteome</keyword>
<dbReference type="SUPFAM" id="SSF52058">
    <property type="entry name" value="L domain-like"/>
    <property type="match status" value="1"/>
</dbReference>
<feature type="region of interest" description="Disordered" evidence="19">
    <location>
        <begin position="990"/>
        <end position="1032"/>
    </location>
</feature>
<reference evidence="23 24" key="1">
    <citation type="journal article" date="2012" name="Nature">
        <title>Repeated polyploidization of Gossypium genomes and the evolution of spinnable cotton fibres.</title>
        <authorList>
            <person name="Paterson A.H."/>
            <person name="Wendel J.F."/>
            <person name="Gundlach H."/>
            <person name="Guo H."/>
            <person name="Jenkins J."/>
            <person name="Jin D."/>
            <person name="Llewellyn D."/>
            <person name="Showmaker K.C."/>
            <person name="Shu S."/>
            <person name="Udall J."/>
            <person name="Yoo M.J."/>
            <person name="Byers R."/>
            <person name="Chen W."/>
            <person name="Doron-Faigenboim A."/>
            <person name="Duke M.V."/>
            <person name="Gong L."/>
            <person name="Grimwood J."/>
            <person name="Grover C."/>
            <person name="Grupp K."/>
            <person name="Hu G."/>
            <person name="Lee T.H."/>
            <person name="Li J."/>
            <person name="Lin L."/>
            <person name="Liu T."/>
            <person name="Marler B.S."/>
            <person name="Page J.T."/>
            <person name="Roberts A.W."/>
            <person name="Romanel E."/>
            <person name="Sanders W.S."/>
            <person name="Szadkowski E."/>
            <person name="Tan X."/>
            <person name="Tang H."/>
            <person name="Xu C."/>
            <person name="Wang J."/>
            <person name="Wang Z."/>
            <person name="Zhang D."/>
            <person name="Zhang L."/>
            <person name="Ashrafi H."/>
            <person name="Bedon F."/>
            <person name="Bowers J.E."/>
            <person name="Brubaker C.L."/>
            <person name="Chee P.W."/>
            <person name="Das S."/>
            <person name="Gingle A.R."/>
            <person name="Haigler C.H."/>
            <person name="Harker D."/>
            <person name="Hoffmann L.V."/>
            <person name="Hovav R."/>
            <person name="Jones D.C."/>
            <person name="Lemke C."/>
            <person name="Mansoor S."/>
            <person name="ur Rahman M."/>
            <person name="Rainville L.N."/>
            <person name="Rambani A."/>
            <person name="Reddy U.K."/>
            <person name="Rong J.K."/>
            <person name="Saranga Y."/>
            <person name="Scheffler B.E."/>
            <person name="Scheffler J.A."/>
            <person name="Stelly D.M."/>
            <person name="Triplett B.A."/>
            <person name="Van Deynze A."/>
            <person name="Vaslin M.F."/>
            <person name="Waghmare V.N."/>
            <person name="Walford S.A."/>
            <person name="Wright R.J."/>
            <person name="Zaki E.A."/>
            <person name="Zhang T."/>
            <person name="Dennis E.S."/>
            <person name="Mayer K.F."/>
            <person name="Peterson D.G."/>
            <person name="Rokhsar D.S."/>
            <person name="Wang X."/>
            <person name="Schmutz J."/>
        </authorList>
    </citation>
    <scope>NUCLEOTIDE SEQUENCE [LARGE SCALE GENOMIC DNA]</scope>
</reference>
<dbReference type="Gene3D" id="2.60.120.430">
    <property type="entry name" value="Galactose-binding lectin"/>
    <property type="match status" value="1"/>
</dbReference>
<dbReference type="eggNOG" id="ENOG502QW9B">
    <property type="taxonomic scope" value="Eukaryota"/>
</dbReference>
<dbReference type="FunFam" id="2.60.120.430:FF:000004">
    <property type="entry name" value="Putative leucine-rich repeat receptor-like serine/threonine-protein kinase"/>
    <property type="match status" value="1"/>
</dbReference>
<evidence type="ECO:0000256" key="19">
    <source>
        <dbReference type="SAM" id="MobiDB-lite"/>
    </source>
</evidence>
<evidence type="ECO:0000256" key="11">
    <source>
        <dbReference type="ARBA" id="ARBA00022777"/>
    </source>
</evidence>
<dbReference type="Gramene" id="KJB66879">
    <property type="protein sequence ID" value="KJB66879"/>
    <property type="gene ID" value="B456_010G162800"/>
</dbReference>
<dbReference type="InterPro" id="IPR008271">
    <property type="entry name" value="Ser/Thr_kinase_AS"/>
</dbReference>
<dbReference type="Pfam" id="PF11721">
    <property type="entry name" value="Malectin"/>
    <property type="match status" value="1"/>
</dbReference>
<evidence type="ECO:0000256" key="6">
    <source>
        <dbReference type="ARBA" id="ARBA00022679"/>
    </source>
</evidence>
<dbReference type="AlphaFoldDB" id="A0A0D2UDG9"/>
<evidence type="ECO:0000256" key="3">
    <source>
        <dbReference type="ARBA" id="ARBA00022527"/>
    </source>
</evidence>
<evidence type="ECO:0000256" key="5">
    <source>
        <dbReference type="ARBA" id="ARBA00022614"/>
    </source>
</evidence>
<evidence type="ECO:0000256" key="17">
    <source>
        <dbReference type="ARBA" id="ARBA00047899"/>
    </source>
</evidence>
<protein>
    <recommendedName>
        <fullName evidence="2">non-specific serine/threonine protein kinase</fullName>
        <ecNumber evidence="2">2.7.11.1</ecNumber>
    </recommendedName>
</protein>
<keyword evidence="6" id="KW-0808">Transferase</keyword>
<evidence type="ECO:0000256" key="12">
    <source>
        <dbReference type="ARBA" id="ARBA00022840"/>
    </source>
</evidence>
<keyword evidence="5" id="KW-0433">Leucine-rich repeat</keyword>
<sequence>MVTKKLFVFWIIAMGCFSLLRYSESKVPEEEVDALEEITTAMGSTYWKFIGDSCEIEMVGVTLVPPKNSEHEISCECEADGTVCHVVRIAIKGYNLPGILPPQLVKLPYLREIDFAYNYLNGTIPIEWASMKLTSISLLVNRLSGEIPKYLGNITTLTYLSLEANQFSGPVPPELGNLVNLTTLMLSSNQLTGNLPVTFSLLKNLTDLRINDNNFNGTIPGFILNWEQLSRLEMHASGLTGPIPVSLSPLRNLLVLRISDISGPSQDFPVLRDMKGLVTLVLRSCNISGEIPDYIWAMKNLEMLDLSFNKLVGKIPTRISSDRLRFVFLSGNMLSGDVPDSILKQGSSIDLSYNNFEWQGPEKPVCQENMNLNLNLFCSSSSRNNLRGALPCKKDFTCPQYSNCLHVNCGGKGTRIKEHKTNILYEGDGDVEGGAAKYYIKEDTYWGFSSTGDFMDDNDFQNTRYTVSKPLSNISELYTTARRAPISLTYFHYCLENGNYTITFNFAELQFTPDEAYNSLGRRIFDIYVQEKLVWKDFNIESEAKGSLKPLVKQISNVSVTTNFLAIRFFWDGKGTTRIPQRSAYGPLVSAISVISDSKPCSKRKNNGSSYAIVVGVLGSCLVLFTLGILWWKGHLLVKYWRKEDTKEDSSSGNFTLKQIKVATDDFDPANKIGEGGFGPVYKVPSQMLYDGPVITNIYFILIKFGIQGQLSDGTRIAVKQLSSKSRQGNREFLNEIGMISCLQHPNLVKLHGFCVEGDQLLLVYEYMENNSLARALFGSENNQLELDWPTRLRICIGIAKGLAFLHEESRLKIVHRDIKATNVLLDSDLNPKISDFGLARLDEEEKTHITTRVAGTIGYMAPEYALWGHLTHKADVYSFGVLTTELVSGKNTNNFMPSKKFVCLLDWACHLLQSGNFIALLDERLRSEVKKEEVQLMVKVALLCTNASASLRPTMSEVVNMLEGRTSVPDPIPEPSSFTEDLRFKAMRDLQQQKEDHSRSQTQNSTSVHSFYSSSTSNSSNEIKPDSGFCQ</sequence>
<dbReference type="InterPro" id="IPR001245">
    <property type="entry name" value="Ser-Thr/Tyr_kinase_cat_dom"/>
</dbReference>
<evidence type="ECO:0000256" key="10">
    <source>
        <dbReference type="ARBA" id="ARBA00022741"/>
    </source>
</evidence>
<keyword evidence="15" id="KW-0675">Receptor</keyword>
<dbReference type="FunFam" id="3.80.10.10:FF:000874">
    <property type="entry name" value="Probable LRR receptor-like serine/threonine-protein kinase RFK1"/>
    <property type="match status" value="1"/>
</dbReference>
<evidence type="ECO:0000256" key="13">
    <source>
        <dbReference type="ARBA" id="ARBA00022989"/>
    </source>
</evidence>
<dbReference type="EMBL" id="CM001749">
    <property type="protein sequence ID" value="KJB66879.1"/>
    <property type="molecule type" value="Genomic_DNA"/>
</dbReference>
<dbReference type="GO" id="GO:0016020">
    <property type="term" value="C:membrane"/>
    <property type="evidence" value="ECO:0007669"/>
    <property type="project" value="UniProtKB-SubCell"/>
</dbReference>
<dbReference type="CDD" id="cd14066">
    <property type="entry name" value="STKc_IRAK"/>
    <property type="match status" value="1"/>
</dbReference>
<organism evidence="23 24">
    <name type="scientific">Gossypium raimondii</name>
    <name type="common">Peruvian cotton</name>
    <name type="synonym">Gossypium klotzschianum subsp. raimondii</name>
    <dbReference type="NCBI Taxonomy" id="29730"/>
    <lineage>
        <taxon>Eukaryota</taxon>
        <taxon>Viridiplantae</taxon>
        <taxon>Streptophyta</taxon>
        <taxon>Embryophyta</taxon>
        <taxon>Tracheophyta</taxon>
        <taxon>Spermatophyta</taxon>
        <taxon>Magnoliopsida</taxon>
        <taxon>eudicotyledons</taxon>
        <taxon>Gunneridae</taxon>
        <taxon>Pentapetalae</taxon>
        <taxon>rosids</taxon>
        <taxon>malvids</taxon>
        <taxon>Malvales</taxon>
        <taxon>Malvaceae</taxon>
        <taxon>Malvoideae</taxon>
        <taxon>Gossypium</taxon>
    </lineage>
</organism>
<dbReference type="PANTHER" id="PTHR48006:SF72">
    <property type="entry name" value="LRR RECEPTOR-LIKE SERINE_THREONINE-PROTEIN KINASE RFK1-RELATED"/>
    <property type="match status" value="1"/>
</dbReference>
<comment type="catalytic activity">
    <reaction evidence="17">
        <text>L-threonyl-[protein] + ATP = O-phospho-L-threonyl-[protein] + ADP + H(+)</text>
        <dbReference type="Rhea" id="RHEA:46608"/>
        <dbReference type="Rhea" id="RHEA-COMP:11060"/>
        <dbReference type="Rhea" id="RHEA-COMP:11605"/>
        <dbReference type="ChEBI" id="CHEBI:15378"/>
        <dbReference type="ChEBI" id="CHEBI:30013"/>
        <dbReference type="ChEBI" id="CHEBI:30616"/>
        <dbReference type="ChEBI" id="CHEBI:61977"/>
        <dbReference type="ChEBI" id="CHEBI:456216"/>
        <dbReference type="EC" id="2.7.11.1"/>
    </reaction>
</comment>
<keyword evidence="14 20" id="KW-0472">Membrane</keyword>
<evidence type="ECO:0000256" key="21">
    <source>
        <dbReference type="SAM" id="SignalP"/>
    </source>
</evidence>
<evidence type="ECO:0000256" key="7">
    <source>
        <dbReference type="ARBA" id="ARBA00022692"/>
    </source>
</evidence>
<feature type="domain" description="Protein kinase" evidence="22">
    <location>
        <begin position="667"/>
        <end position="969"/>
    </location>
</feature>
<dbReference type="FunFam" id="1.10.510.10:FF:000044">
    <property type="entry name" value="Putative LRR receptor-like serine/threonine-protein kinase"/>
    <property type="match status" value="1"/>
</dbReference>
<dbReference type="PROSITE" id="PS50011">
    <property type="entry name" value="PROTEIN_KINASE_DOM"/>
    <property type="match status" value="1"/>
</dbReference>
<feature type="compositionally biased region" description="Basic and acidic residues" evidence="19">
    <location>
        <begin position="990"/>
        <end position="1000"/>
    </location>
</feature>
<keyword evidence="16" id="KW-0325">Glycoprotein</keyword>
<evidence type="ECO:0000313" key="24">
    <source>
        <dbReference type="Proteomes" id="UP000032304"/>
    </source>
</evidence>
<dbReference type="FunFam" id="3.30.200.20:FF:000217">
    <property type="entry name" value="probable LRR receptor-like serine/threonine-protein kinase At1g53430"/>
    <property type="match status" value="1"/>
</dbReference>
<dbReference type="GO" id="GO:0005524">
    <property type="term" value="F:ATP binding"/>
    <property type="evidence" value="ECO:0007669"/>
    <property type="project" value="UniProtKB-KW"/>
</dbReference>
<keyword evidence="10" id="KW-0547">Nucleotide-binding</keyword>
<dbReference type="PROSITE" id="PS51257">
    <property type="entry name" value="PROKAR_LIPOPROTEIN"/>
    <property type="match status" value="1"/>
</dbReference>
<evidence type="ECO:0000256" key="14">
    <source>
        <dbReference type="ARBA" id="ARBA00023136"/>
    </source>
</evidence>
<name>A0A0D2UDG9_GOSRA</name>
<dbReference type="Proteomes" id="UP000032304">
    <property type="component" value="Chromosome 10"/>
</dbReference>
<evidence type="ECO:0000256" key="4">
    <source>
        <dbReference type="ARBA" id="ARBA00022553"/>
    </source>
</evidence>
<evidence type="ECO:0000313" key="23">
    <source>
        <dbReference type="EMBL" id="KJB66879.1"/>
    </source>
</evidence>
<evidence type="ECO:0000256" key="18">
    <source>
        <dbReference type="ARBA" id="ARBA00048679"/>
    </source>
</evidence>
<evidence type="ECO:0000256" key="20">
    <source>
        <dbReference type="SAM" id="Phobius"/>
    </source>
</evidence>
<dbReference type="EC" id="2.7.11.1" evidence="2"/>
<evidence type="ECO:0000256" key="15">
    <source>
        <dbReference type="ARBA" id="ARBA00023170"/>
    </source>
</evidence>
<comment type="subcellular location">
    <subcellularLocation>
        <location evidence="1">Membrane</location>
        <topology evidence="1">Single-pass type I membrane protein</topology>
    </subcellularLocation>
</comment>
<dbReference type="InterPro" id="IPR011009">
    <property type="entry name" value="Kinase-like_dom_sf"/>
</dbReference>
<dbReference type="PANTHER" id="PTHR48006">
    <property type="entry name" value="LEUCINE-RICH REPEAT-CONTAINING PROTEIN DDB_G0281931-RELATED"/>
    <property type="match status" value="1"/>
</dbReference>
<dbReference type="PROSITE" id="PS00108">
    <property type="entry name" value="PROTEIN_KINASE_ST"/>
    <property type="match status" value="1"/>
</dbReference>
<dbReference type="Gene3D" id="1.10.510.10">
    <property type="entry name" value="Transferase(Phosphotransferase) domain 1"/>
    <property type="match status" value="1"/>
</dbReference>
<dbReference type="GO" id="GO:0004674">
    <property type="term" value="F:protein serine/threonine kinase activity"/>
    <property type="evidence" value="ECO:0007669"/>
    <property type="project" value="UniProtKB-KW"/>
</dbReference>
<dbReference type="InterPro" id="IPR032675">
    <property type="entry name" value="LRR_dom_sf"/>
</dbReference>
<keyword evidence="13 20" id="KW-1133">Transmembrane helix</keyword>
<comment type="catalytic activity">
    <reaction evidence="18">
        <text>L-seryl-[protein] + ATP = O-phospho-L-seryl-[protein] + ADP + H(+)</text>
        <dbReference type="Rhea" id="RHEA:17989"/>
        <dbReference type="Rhea" id="RHEA-COMP:9863"/>
        <dbReference type="Rhea" id="RHEA-COMP:11604"/>
        <dbReference type="ChEBI" id="CHEBI:15378"/>
        <dbReference type="ChEBI" id="CHEBI:29999"/>
        <dbReference type="ChEBI" id="CHEBI:30616"/>
        <dbReference type="ChEBI" id="CHEBI:83421"/>
        <dbReference type="ChEBI" id="CHEBI:456216"/>
        <dbReference type="EC" id="2.7.11.1"/>
    </reaction>
</comment>
<feature type="compositionally biased region" description="Low complexity" evidence="19">
    <location>
        <begin position="1005"/>
        <end position="1022"/>
    </location>
</feature>
<evidence type="ECO:0000256" key="2">
    <source>
        <dbReference type="ARBA" id="ARBA00012513"/>
    </source>
</evidence>
<feature type="signal peptide" evidence="21">
    <location>
        <begin position="1"/>
        <end position="25"/>
    </location>
</feature>
<evidence type="ECO:0000256" key="16">
    <source>
        <dbReference type="ARBA" id="ARBA00023180"/>
    </source>
</evidence>
<keyword evidence="3" id="KW-0723">Serine/threonine-protein kinase</keyword>
<keyword evidence="4" id="KW-0597">Phosphoprotein</keyword>
<keyword evidence="11" id="KW-0418">Kinase</keyword>
<dbReference type="Pfam" id="PF07714">
    <property type="entry name" value="PK_Tyr_Ser-Thr"/>
    <property type="match status" value="1"/>
</dbReference>
<dbReference type="Gene3D" id="3.80.10.10">
    <property type="entry name" value="Ribonuclease Inhibitor"/>
    <property type="match status" value="3"/>
</dbReference>
<evidence type="ECO:0000256" key="8">
    <source>
        <dbReference type="ARBA" id="ARBA00022729"/>
    </source>
</evidence>